<organism evidence="2 3">
    <name type="scientific">Acidisoma cellulosilyticum</name>
    <dbReference type="NCBI Taxonomy" id="2802395"/>
    <lineage>
        <taxon>Bacteria</taxon>
        <taxon>Pseudomonadati</taxon>
        <taxon>Pseudomonadota</taxon>
        <taxon>Alphaproteobacteria</taxon>
        <taxon>Acetobacterales</taxon>
        <taxon>Acidocellaceae</taxon>
        <taxon>Acidisoma</taxon>
    </lineage>
</organism>
<proteinExistence type="predicted"/>
<sequence length="224" mass="24244">MSFEQLPFVPPELVENPEPRCPCVLLLDTSGSMNGRPITELNSGLRTFKQELTSDAMAAQRVEVAIVTFGPVRVLSEFQSADVFQPPELTTTGDTPLGAAIMQALDLLDQRKAVYKAAGIAYYRPWVLLVTDGAPTDAYLAAAERVHQGDNNERKSFSFFAVGVEGADMSKLAQICSPHRTPVKLQGLSFREMFSWLSNSLGGVARSQPGTMVALPPPSGWSAV</sequence>
<dbReference type="SUPFAM" id="SSF53300">
    <property type="entry name" value="vWA-like"/>
    <property type="match status" value="1"/>
</dbReference>
<dbReference type="EMBL" id="JAESVA010000017">
    <property type="protein sequence ID" value="MCB8883825.1"/>
    <property type="molecule type" value="Genomic_DNA"/>
</dbReference>
<dbReference type="SMART" id="SM00327">
    <property type="entry name" value="VWA"/>
    <property type="match status" value="1"/>
</dbReference>
<dbReference type="RefSeq" id="WP_227310568.1">
    <property type="nucleotide sequence ID" value="NZ_JAESVA010000017.1"/>
</dbReference>
<protein>
    <submittedName>
        <fullName evidence="2">VWA domain-containing protein</fullName>
    </submittedName>
</protein>
<dbReference type="Proteomes" id="UP000721844">
    <property type="component" value="Unassembled WGS sequence"/>
</dbReference>
<accession>A0A963Z6Q0</accession>
<dbReference type="Pfam" id="PF00092">
    <property type="entry name" value="VWA"/>
    <property type="match status" value="1"/>
</dbReference>
<comment type="caution">
    <text evidence="2">The sequence shown here is derived from an EMBL/GenBank/DDBJ whole genome shotgun (WGS) entry which is preliminary data.</text>
</comment>
<dbReference type="PROSITE" id="PS50234">
    <property type="entry name" value="VWFA"/>
    <property type="match status" value="1"/>
</dbReference>
<feature type="domain" description="VWFA" evidence="1">
    <location>
        <begin position="22"/>
        <end position="204"/>
    </location>
</feature>
<evidence type="ECO:0000259" key="1">
    <source>
        <dbReference type="PROSITE" id="PS50234"/>
    </source>
</evidence>
<dbReference type="InterPro" id="IPR002035">
    <property type="entry name" value="VWF_A"/>
</dbReference>
<keyword evidence="3" id="KW-1185">Reference proteome</keyword>
<dbReference type="AlphaFoldDB" id="A0A963Z6Q0"/>
<dbReference type="Gene3D" id="3.40.50.410">
    <property type="entry name" value="von Willebrand factor, type A domain"/>
    <property type="match status" value="1"/>
</dbReference>
<dbReference type="InterPro" id="IPR011392">
    <property type="entry name" value="Tellurite-R_TerY"/>
</dbReference>
<dbReference type="InterPro" id="IPR036465">
    <property type="entry name" value="vWFA_dom_sf"/>
</dbReference>
<evidence type="ECO:0000313" key="2">
    <source>
        <dbReference type="EMBL" id="MCB8883825.1"/>
    </source>
</evidence>
<name>A0A963Z6Q0_9PROT</name>
<dbReference type="PIRSF" id="PIRSF020634">
    <property type="entry name" value="TerY_vWA"/>
    <property type="match status" value="1"/>
</dbReference>
<reference evidence="2 3" key="1">
    <citation type="journal article" date="2021" name="Microorganisms">
        <title>Acidisoma silvae sp. nov. and Acidisomacellulosilytica sp. nov., Two Acidophilic Bacteria Isolated from Decaying Wood, Hydrolyzing Cellulose and Producing Poly-3-hydroxybutyrate.</title>
        <authorList>
            <person name="Mieszkin S."/>
            <person name="Pouder E."/>
            <person name="Uroz S."/>
            <person name="Simon-Colin C."/>
            <person name="Alain K."/>
        </authorList>
    </citation>
    <scope>NUCLEOTIDE SEQUENCE [LARGE SCALE GENOMIC DNA]</scope>
    <source>
        <strain evidence="2 3">HW T5.17</strain>
    </source>
</reference>
<evidence type="ECO:0000313" key="3">
    <source>
        <dbReference type="Proteomes" id="UP000721844"/>
    </source>
</evidence>
<gene>
    <name evidence="2" type="ORF">ACELLULO517_26500</name>
</gene>